<dbReference type="Pfam" id="PF00583">
    <property type="entry name" value="Acetyltransf_1"/>
    <property type="match status" value="1"/>
</dbReference>
<keyword evidence="13" id="KW-1185">Reference proteome</keyword>
<comment type="similarity">
    <text evidence="6">Belongs to the acetyltransferase family. NAA60 subfamily.</text>
</comment>
<dbReference type="GO" id="GO:0007059">
    <property type="term" value="P:chromosome segregation"/>
    <property type="evidence" value="ECO:0007669"/>
    <property type="project" value="UniProtKB-KW"/>
</dbReference>
<comment type="caution">
    <text evidence="12">The sequence shown here is derived from an EMBL/GenBank/DDBJ whole genome shotgun (WGS) entry which is preliminary data.</text>
</comment>
<evidence type="ECO:0000256" key="9">
    <source>
        <dbReference type="ARBA" id="ARBA00048017"/>
    </source>
</evidence>
<dbReference type="PANTHER" id="PTHR14744">
    <property type="entry name" value="N-ALPHA-ACETYLTRANSFERASE 60"/>
    <property type="match status" value="1"/>
</dbReference>
<dbReference type="SUPFAM" id="SSF55729">
    <property type="entry name" value="Acyl-CoA N-acyltransferases (Nat)"/>
    <property type="match status" value="1"/>
</dbReference>
<evidence type="ECO:0000256" key="5">
    <source>
        <dbReference type="ARBA" id="ARBA00023315"/>
    </source>
</evidence>
<dbReference type="InterPro" id="IPR016181">
    <property type="entry name" value="Acyl_CoA_acyltransferase"/>
</dbReference>
<dbReference type="EMBL" id="JAMYWD010000004">
    <property type="protein sequence ID" value="KAJ4974715.1"/>
    <property type="molecule type" value="Genomic_DNA"/>
</dbReference>
<dbReference type="OrthoDB" id="47374at2759"/>
<evidence type="ECO:0000256" key="6">
    <source>
        <dbReference type="ARBA" id="ARBA00025774"/>
    </source>
</evidence>
<reference evidence="12" key="1">
    <citation type="journal article" date="2023" name="Plant J.">
        <title>The genome of the king protea, Protea cynaroides.</title>
        <authorList>
            <person name="Chang J."/>
            <person name="Duong T.A."/>
            <person name="Schoeman C."/>
            <person name="Ma X."/>
            <person name="Roodt D."/>
            <person name="Barker N."/>
            <person name="Li Z."/>
            <person name="Van de Peer Y."/>
            <person name="Mizrachi E."/>
        </authorList>
    </citation>
    <scope>NUCLEOTIDE SEQUENCE</scope>
    <source>
        <tissue evidence="12">Young leaves</tissue>
    </source>
</reference>
<dbReference type="PANTHER" id="PTHR14744:SF15">
    <property type="entry name" value="N-ALPHA-ACETYLTRANSFERASE 60"/>
    <property type="match status" value="1"/>
</dbReference>
<dbReference type="EC" id="2.3.1.259" evidence="7"/>
<name>A0A9Q0QWW5_9MAGN</name>
<proteinExistence type="inferred from homology"/>
<evidence type="ECO:0000313" key="13">
    <source>
        <dbReference type="Proteomes" id="UP001141806"/>
    </source>
</evidence>
<evidence type="ECO:0000256" key="4">
    <source>
        <dbReference type="ARBA" id="ARBA00022853"/>
    </source>
</evidence>
<accession>A0A9Q0QWW5</accession>
<gene>
    <name evidence="12" type="ORF">NE237_007889</name>
</gene>
<sequence length="173" mass="19705">MVEIKAPPCPNIVYRHIRPYDFKVLVRIHHDLFPITYKSQFFCSVVYDRDIVAWGVVDRSQPGGHGDELIGFVMTHIIPARESEIGDMLSYGSSRTEQVLVYILTLGVEEAYRNLGIATSHIQKVIDYASSIPTCQAIYLHVIAYNEPAIHFYKKMSFTCAGRLQNFYDISGQ</sequence>
<evidence type="ECO:0000256" key="10">
    <source>
        <dbReference type="ARBA" id="ARBA00048848"/>
    </source>
</evidence>
<dbReference type="EC" id="2.3.1.48" evidence="1"/>
<evidence type="ECO:0000256" key="7">
    <source>
        <dbReference type="ARBA" id="ARBA00026111"/>
    </source>
</evidence>
<comment type="catalytic activity">
    <reaction evidence="10">
        <text>N-terminal L-methionyl-[transmembrane protein] + acetyl-CoA = N-terminal N(alpha)-acetyl-L-methionyl-[transmembrane protein] + CoA + H(+)</text>
        <dbReference type="Rhea" id="RHEA:50604"/>
        <dbReference type="Rhea" id="RHEA-COMP:12745"/>
        <dbReference type="Rhea" id="RHEA-COMP:12746"/>
        <dbReference type="ChEBI" id="CHEBI:15378"/>
        <dbReference type="ChEBI" id="CHEBI:57287"/>
        <dbReference type="ChEBI" id="CHEBI:57288"/>
        <dbReference type="ChEBI" id="CHEBI:64731"/>
        <dbReference type="ChEBI" id="CHEBI:133414"/>
        <dbReference type="EC" id="2.3.1.259"/>
    </reaction>
</comment>
<evidence type="ECO:0000259" key="11">
    <source>
        <dbReference type="PROSITE" id="PS51186"/>
    </source>
</evidence>
<keyword evidence="2" id="KW-0808">Transferase</keyword>
<dbReference type="Proteomes" id="UP001141806">
    <property type="component" value="Unassembled WGS sequence"/>
</dbReference>
<dbReference type="Gene3D" id="3.40.630.30">
    <property type="match status" value="1"/>
</dbReference>
<evidence type="ECO:0000256" key="2">
    <source>
        <dbReference type="ARBA" id="ARBA00022679"/>
    </source>
</evidence>
<dbReference type="FunFam" id="3.40.630.30:FF:000041">
    <property type="entry name" value="Histone acetyltransferase MCC1 isoform A"/>
    <property type="match status" value="1"/>
</dbReference>
<dbReference type="InterPro" id="IPR045141">
    <property type="entry name" value="NAA60-like"/>
</dbReference>
<protein>
    <recommendedName>
        <fullName evidence="8">N-alpha-acetyltransferase 60</fullName>
        <ecNumber evidence="7">2.3.1.259</ecNumber>
        <ecNumber evidence="1">2.3.1.48</ecNumber>
    </recommendedName>
</protein>
<dbReference type="AlphaFoldDB" id="A0A9Q0QWW5"/>
<dbReference type="InterPro" id="IPR000182">
    <property type="entry name" value="GNAT_dom"/>
</dbReference>
<dbReference type="PROSITE" id="PS51186">
    <property type="entry name" value="GNAT"/>
    <property type="match status" value="1"/>
</dbReference>
<evidence type="ECO:0000256" key="3">
    <source>
        <dbReference type="ARBA" id="ARBA00022829"/>
    </source>
</evidence>
<keyword evidence="3" id="KW-0159">Chromosome partition</keyword>
<feature type="domain" description="N-acetyltransferase" evidence="11">
    <location>
        <begin position="12"/>
        <end position="173"/>
    </location>
</feature>
<keyword evidence="4" id="KW-0156">Chromatin regulator</keyword>
<keyword evidence="5" id="KW-0012">Acyltransferase</keyword>
<dbReference type="CDD" id="cd04301">
    <property type="entry name" value="NAT_SF"/>
    <property type="match status" value="1"/>
</dbReference>
<dbReference type="GO" id="GO:0120518">
    <property type="term" value="F:protein N-terminal-methionine acetyltransferase activity"/>
    <property type="evidence" value="ECO:0007669"/>
    <property type="project" value="UniProtKB-EC"/>
</dbReference>
<evidence type="ECO:0000256" key="1">
    <source>
        <dbReference type="ARBA" id="ARBA00013184"/>
    </source>
</evidence>
<organism evidence="12 13">
    <name type="scientific">Protea cynaroides</name>
    <dbReference type="NCBI Taxonomy" id="273540"/>
    <lineage>
        <taxon>Eukaryota</taxon>
        <taxon>Viridiplantae</taxon>
        <taxon>Streptophyta</taxon>
        <taxon>Embryophyta</taxon>
        <taxon>Tracheophyta</taxon>
        <taxon>Spermatophyta</taxon>
        <taxon>Magnoliopsida</taxon>
        <taxon>Proteales</taxon>
        <taxon>Proteaceae</taxon>
        <taxon>Protea</taxon>
    </lineage>
</organism>
<comment type="catalytic activity">
    <reaction evidence="9">
        <text>L-lysyl-[protein] + acetyl-CoA = N(6)-acetyl-L-lysyl-[protein] + CoA + H(+)</text>
        <dbReference type="Rhea" id="RHEA:45948"/>
        <dbReference type="Rhea" id="RHEA-COMP:9752"/>
        <dbReference type="Rhea" id="RHEA-COMP:10731"/>
        <dbReference type="ChEBI" id="CHEBI:15378"/>
        <dbReference type="ChEBI" id="CHEBI:29969"/>
        <dbReference type="ChEBI" id="CHEBI:57287"/>
        <dbReference type="ChEBI" id="CHEBI:57288"/>
        <dbReference type="ChEBI" id="CHEBI:61930"/>
        <dbReference type="EC" id="2.3.1.48"/>
    </reaction>
</comment>
<dbReference type="GO" id="GO:0004402">
    <property type="term" value="F:histone acetyltransferase activity"/>
    <property type="evidence" value="ECO:0007669"/>
    <property type="project" value="TreeGrafter"/>
</dbReference>
<evidence type="ECO:0000313" key="12">
    <source>
        <dbReference type="EMBL" id="KAJ4974715.1"/>
    </source>
</evidence>
<dbReference type="GO" id="GO:0000139">
    <property type="term" value="C:Golgi membrane"/>
    <property type="evidence" value="ECO:0007669"/>
    <property type="project" value="TreeGrafter"/>
</dbReference>
<evidence type="ECO:0000256" key="8">
    <source>
        <dbReference type="ARBA" id="ARBA00026144"/>
    </source>
</evidence>